<dbReference type="OrthoDB" id="269405at2759"/>
<dbReference type="InterPro" id="IPR057982">
    <property type="entry name" value="TPR_NAA35"/>
</dbReference>
<comment type="similarity">
    <text evidence="2">Belongs to the MAK10 family.</text>
</comment>
<dbReference type="InterPro" id="IPR057983">
    <property type="entry name" value="NAA35-like_N"/>
</dbReference>
<accession>A0A2P7YTQ4</accession>
<dbReference type="PANTHER" id="PTHR21373">
    <property type="entry name" value="GLUCOSE REPRESSIBLE PROTEIN MAK10"/>
    <property type="match status" value="1"/>
</dbReference>
<dbReference type="Proteomes" id="UP000241107">
    <property type="component" value="Unassembled WGS sequence"/>
</dbReference>
<comment type="caution">
    <text evidence="6">The sequence shown here is derived from an EMBL/GenBank/DDBJ whole genome shotgun (WGS) entry which is preliminary data.</text>
</comment>
<protein>
    <submittedName>
        <fullName evidence="6">Uncharacterized protein</fullName>
    </submittedName>
</protein>
<feature type="domain" description="NAA35-like TPR repeats" evidence="5">
    <location>
        <begin position="537"/>
        <end position="883"/>
    </location>
</feature>
<dbReference type="STRING" id="418784.A0A2P7YTQ4"/>
<evidence type="ECO:0000259" key="4">
    <source>
        <dbReference type="Pfam" id="PF04112"/>
    </source>
</evidence>
<organism evidence="6 7">
    <name type="scientific">Candidozyma pseudohaemuli</name>
    <dbReference type="NCBI Taxonomy" id="418784"/>
    <lineage>
        <taxon>Eukaryota</taxon>
        <taxon>Fungi</taxon>
        <taxon>Dikarya</taxon>
        <taxon>Ascomycota</taxon>
        <taxon>Saccharomycotina</taxon>
        <taxon>Pichiomycetes</taxon>
        <taxon>Metschnikowiaceae</taxon>
        <taxon>Candidozyma</taxon>
    </lineage>
</organism>
<name>A0A2P7YTQ4_9ASCO</name>
<comment type="subcellular location">
    <subcellularLocation>
        <location evidence="1">Cytoplasm</location>
    </subcellularLocation>
</comment>
<dbReference type="Pfam" id="PF04112">
    <property type="entry name" value="Mak10"/>
    <property type="match status" value="1"/>
</dbReference>
<sequence>MNTQHLLFIRRAEHLEDVENKISAILEKDLSKYVSHDVSTFYVGKSLWTVTTLELGDIPHLDPQIDKAPFIEEARRREGIVGLGSGPYLDDGTCRIVQSLINKAQLHVDPFKAVKYSDVFRLAVKRGSPFALLTLRVGNIHIPYEPGFQNQTMSDYYKFHAQKVVSSITEESNTSGAVHGKLVVTYNLPTAYAQLGITNVVAPSARLPDVFNILLKQHGLAFYAIYVDVTDRFFRSVEGMKPGNVVASQYFDMLEGSRAIEIGNLRLDTGLIKLKQEEIMFDAAAPQDVDNVLGSMNHITMLLMLWFLGLSLPVTLLSNRYVLDFLQSYHRSGGQLDKTSLVNHRLHKDGFTELDLDESLLVNKVLRAFVAGICKFSGVVREIALNVLYDEEDLTTRNMDLDMLSAVDPSVIIETIEEAKAWVQGKEKSGLLIDYLSLAAALVSICDVVRSTISLYYPGEKLSFSSIGNIKDLAKKLENETLGLGPELSVSKFVQTDCNNKHIPYDNFLVEQKQAYTDLWKMAAEIETFVTAFSKFDNVRQLQSFLRFSMAPRMTADYSSVARGFYQLFFIRDDKSIVGLEESVGSTAIRLMENLSCAGTSVLDTASWKIPEEDPFKKEQMHRDALSRIGALLDDIENAMYKMLSNYGNNKCRQRQFDNQTIVIWDTLQYTSENLELYLFSKFAIGDRLAPDSMEPALPVTAFAYHTKLNVMLETILSGFELNLYKPFEAAQMYWYASYLAENDHANISVRVKQINNGKLASVLSLAKKIKKAKAGPKKEEFKKLHKALTEAAVPQVKSNLLYIEQFLEPSILAIQMLCIAVSQTLLLYQLLGANMGKPPAIVDDELLYNLRMKPWRSVEVPACPSFTEYQEATEFYTSFDKLGPDMKKQRYINVIGDLRRNFSGSLQLLSDIVEKFDADSMKPFFKGSEKDARLWYDNIRKACGAYLEELESLELKIKSDSVESDTKVKISETFHEYFPIYTMVTKQK</sequence>
<dbReference type="GeneID" id="36565328"/>
<keyword evidence="7" id="KW-1185">Reference proteome</keyword>
<evidence type="ECO:0000256" key="2">
    <source>
        <dbReference type="ARBA" id="ARBA00006289"/>
    </source>
</evidence>
<evidence type="ECO:0000256" key="1">
    <source>
        <dbReference type="ARBA" id="ARBA00004496"/>
    </source>
</evidence>
<dbReference type="VEuPathDB" id="FungiDB:C7M61_001938"/>
<keyword evidence="3" id="KW-0963">Cytoplasm</keyword>
<dbReference type="InterPro" id="IPR007244">
    <property type="entry name" value="Naa35_N"/>
</dbReference>
<evidence type="ECO:0000256" key="3">
    <source>
        <dbReference type="ARBA" id="ARBA00022490"/>
    </source>
</evidence>
<dbReference type="Pfam" id="PF25789">
    <property type="entry name" value="TPR_NAA35"/>
    <property type="match status" value="1"/>
</dbReference>
<gene>
    <name evidence="6" type="ORF">C7M61_001938</name>
</gene>
<feature type="domain" description="NAA35-like N-terminal" evidence="4">
    <location>
        <begin position="242"/>
        <end position="413"/>
    </location>
</feature>
<dbReference type="EMBL" id="PYFQ01000003">
    <property type="protein sequence ID" value="PSK39329.1"/>
    <property type="molecule type" value="Genomic_DNA"/>
</dbReference>
<dbReference type="PANTHER" id="PTHR21373:SF0">
    <property type="entry name" value="N-ALPHA-ACETYLTRANSFERASE 35, NATC AUXILIARY SUBUNIT"/>
    <property type="match status" value="1"/>
</dbReference>
<evidence type="ECO:0000259" key="5">
    <source>
        <dbReference type="Pfam" id="PF25789"/>
    </source>
</evidence>
<dbReference type="RefSeq" id="XP_024714466.1">
    <property type="nucleotide sequence ID" value="XM_024857330.1"/>
</dbReference>
<evidence type="ECO:0000313" key="6">
    <source>
        <dbReference type="EMBL" id="PSK39329.1"/>
    </source>
</evidence>
<reference evidence="6 7" key="1">
    <citation type="submission" date="2018-03" db="EMBL/GenBank/DDBJ databases">
        <title>Candida pseudohaemulonii genome assembly and annotation.</title>
        <authorList>
            <person name="Munoz J.F."/>
            <person name="Gade L.G."/>
            <person name="Chow N.A."/>
            <person name="Litvintseva A.P."/>
            <person name="Loparev V.N."/>
            <person name="Cuomo C.A."/>
        </authorList>
    </citation>
    <scope>NUCLEOTIDE SEQUENCE [LARGE SCALE GENOMIC DNA]</scope>
    <source>
        <strain evidence="6 7">B12108</strain>
    </source>
</reference>
<evidence type="ECO:0000313" key="7">
    <source>
        <dbReference type="Proteomes" id="UP000241107"/>
    </source>
</evidence>
<dbReference type="AlphaFoldDB" id="A0A2P7YTQ4"/>
<proteinExistence type="inferred from homology"/>
<dbReference type="GO" id="GO:0031417">
    <property type="term" value="C:NatC complex"/>
    <property type="evidence" value="ECO:0007669"/>
    <property type="project" value="InterPro"/>
</dbReference>